<evidence type="ECO:0000313" key="1">
    <source>
        <dbReference type="EMBL" id="KAF2647037.1"/>
    </source>
</evidence>
<dbReference type="AlphaFoldDB" id="A0A6A6SJ70"/>
<evidence type="ECO:0000313" key="2">
    <source>
        <dbReference type="Proteomes" id="UP000799324"/>
    </source>
</evidence>
<accession>A0A6A6SJ70</accession>
<reference evidence="1" key="1">
    <citation type="journal article" date="2020" name="Stud. Mycol.">
        <title>101 Dothideomycetes genomes: a test case for predicting lifestyles and emergence of pathogens.</title>
        <authorList>
            <person name="Haridas S."/>
            <person name="Albert R."/>
            <person name="Binder M."/>
            <person name="Bloem J."/>
            <person name="Labutti K."/>
            <person name="Salamov A."/>
            <person name="Andreopoulos B."/>
            <person name="Baker S."/>
            <person name="Barry K."/>
            <person name="Bills G."/>
            <person name="Bluhm B."/>
            <person name="Cannon C."/>
            <person name="Castanera R."/>
            <person name="Culley D."/>
            <person name="Daum C."/>
            <person name="Ezra D."/>
            <person name="Gonzalez J."/>
            <person name="Henrissat B."/>
            <person name="Kuo A."/>
            <person name="Liang C."/>
            <person name="Lipzen A."/>
            <person name="Lutzoni F."/>
            <person name="Magnuson J."/>
            <person name="Mondo S."/>
            <person name="Nolan M."/>
            <person name="Ohm R."/>
            <person name="Pangilinan J."/>
            <person name="Park H.-J."/>
            <person name="Ramirez L."/>
            <person name="Alfaro M."/>
            <person name="Sun H."/>
            <person name="Tritt A."/>
            <person name="Yoshinaga Y."/>
            <person name="Zwiers L.-H."/>
            <person name="Turgeon B."/>
            <person name="Goodwin S."/>
            <person name="Spatafora J."/>
            <person name="Crous P."/>
            <person name="Grigoriev I."/>
        </authorList>
    </citation>
    <scope>NUCLEOTIDE SEQUENCE</scope>
    <source>
        <strain evidence="1">CBS 122681</strain>
    </source>
</reference>
<evidence type="ECO:0008006" key="3">
    <source>
        <dbReference type="Google" id="ProtNLM"/>
    </source>
</evidence>
<dbReference type="OrthoDB" id="2019572at2759"/>
<gene>
    <name evidence="1" type="ORF">K491DRAFT_723770</name>
</gene>
<name>A0A6A6SJ70_9PLEO</name>
<sequence>MAVIQEYFRKYEICCGNDFNCSPAQLQPDSDCNTACSGDPTSTCGGSNRIAVFEVYNQNTLSPSPSPTPSPSASPSCEAEYIAASDACKEAIWLKGFHNEVANFMGKEE</sequence>
<protein>
    <recommendedName>
        <fullName evidence="3">WSC domain-containing protein</fullName>
    </recommendedName>
</protein>
<dbReference type="EMBL" id="MU004725">
    <property type="protein sequence ID" value="KAF2647037.1"/>
    <property type="molecule type" value="Genomic_DNA"/>
</dbReference>
<organism evidence="1 2">
    <name type="scientific">Lophiostoma macrostomum CBS 122681</name>
    <dbReference type="NCBI Taxonomy" id="1314788"/>
    <lineage>
        <taxon>Eukaryota</taxon>
        <taxon>Fungi</taxon>
        <taxon>Dikarya</taxon>
        <taxon>Ascomycota</taxon>
        <taxon>Pezizomycotina</taxon>
        <taxon>Dothideomycetes</taxon>
        <taxon>Pleosporomycetidae</taxon>
        <taxon>Pleosporales</taxon>
        <taxon>Lophiostomataceae</taxon>
        <taxon>Lophiostoma</taxon>
    </lineage>
</organism>
<dbReference type="Proteomes" id="UP000799324">
    <property type="component" value="Unassembled WGS sequence"/>
</dbReference>
<keyword evidence="2" id="KW-1185">Reference proteome</keyword>
<proteinExistence type="predicted"/>